<feature type="region of interest" description="Disordered" evidence="1">
    <location>
        <begin position="70"/>
        <end position="113"/>
    </location>
</feature>
<feature type="compositionally biased region" description="Acidic residues" evidence="1">
    <location>
        <begin position="75"/>
        <end position="86"/>
    </location>
</feature>
<keyword evidence="3" id="KW-1185">Reference proteome</keyword>
<evidence type="ECO:0000256" key="1">
    <source>
        <dbReference type="SAM" id="MobiDB-lite"/>
    </source>
</evidence>
<name>A0A0N4ZGL3_PARTI</name>
<proteinExistence type="predicted"/>
<feature type="compositionally biased region" description="Low complexity" evidence="1">
    <location>
        <begin position="91"/>
        <end position="100"/>
    </location>
</feature>
<sequence length="113" mass="12629">MKFLVLLTLILVNNVFSKAIGNHSNGIIESTTIKIVDNSDYDSSGDFSFESSDYSSEDFDLDKRSISKREISEESDKDLDSEETDDPLFRSSISESFSSETVYDDNGSNENDS</sequence>
<evidence type="ECO:0000313" key="4">
    <source>
        <dbReference type="WBParaSite" id="PTRK_0000692100.1"/>
    </source>
</evidence>
<keyword evidence="2" id="KW-0732">Signal</keyword>
<protein>
    <submittedName>
        <fullName evidence="4">Secreted phosphoprotein 1</fullName>
    </submittedName>
</protein>
<accession>A0A0N4ZGL3</accession>
<organism evidence="3 4">
    <name type="scientific">Parastrongyloides trichosuri</name>
    <name type="common">Possum-specific nematode worm</name>
    <dbReference type="NCBI Taxonomy" id="131310"/>
    <lineage>
        <taxon>Eukaryota</taxon>
        <taxon>Metazoa</taxon>
        <taxon>Ecdysozoa</taxon>
        <taxon>Nematoda</taxon>
        <taxon>Chromadorea</taxon>
        <taxon>Rhabditida</taxon>
        <taxon>Tylenchina</taxon>
        <taxon>Panagrolaimomorpha</taxon>
        <taxon>Strongyloidoidea</taxon>
        <taxon>Strongyloididae</taxon>
        <taxon>Parastrongyloides</taxon>
    </lineage>
</organism>
<feature type="signal peptide" evidence="2">
    <location>
        <begin position="1"/>
        <end position="17"/>
    </location>
</feature>
<dbReference type="WBParaSite" id="PTRK_0000692100.1">
    <property type="protein sequence ID" value="PTRK_0000692100.1"/>
    <property type="gene ID" value="PTRK_0000692100"/>
</dbReference>
<reference evidence="4" key="1">
    <citation type="submission" date="2017-02" db="UniProtKB">
        <authorList>
            <consortium name="WormBaseParasite"/>
        </authorList>
    </citation>
    <scope>IDENTIFICATION</scope>
</reference>
<evidence type="ECO:0000313" key="3">
    <source>
        <dbReference type="Proteomes" id="UP000038045"/>
    </source>
</evidence>
<evidence type="ECO:0000256" key="2">
    <source>
        <dbReference type="SAM" id="SignalP"/>
    </source>
</evidence>
<feature type="chain" id="PRO_5005891669" evidence="2">
    <location>
        <begin position="18"/>
        <end position="113"/>
    </location>
</feature>
<dbReference type="AlphaFoldDB" id="A0A0N4ZGL3"/>
<dbReference type="Proteomes" id="UP000038045">
    <property type="component" value="Unplaced"/>
</dbReference>